<comment type="caution">
    <text evidence="1">The sequence shown here is derived from an EMBL/GenBank/DDBJ whole genome shotgun (WGS) entry which is preliminary data.</text>
</comment>
<dbReference type="RefSeq" id="WP_341369804.1">
    <property type="nucleotide sequence ID" value="NZ_JBBPCO010000002.1"/>
</dbReference>
<dbReference type="Proteomes" id="UP001446205">
    <property type="component" value="Unassembled WGS sequence"/>
</dbReference>
<evidence type="ECO:0000313" key="2">
    <source>
        <dbReference type="Proteomes" id="UP001446205"/>
    </source>
</evidence>
<dbReference type="EMBL" id="JBBPCO010000002">
    <property type="protein sequence ID" value="MEK8088739.1"/>
    <property type="molecule type" value="Genomic_DNA"/>
</dbReference>
<accession>A0ABU9D5P6</accession>
<gene>
    <name evidence="1" type="ORF">WOB96_03065</name>
</gene>
<reference evidence="1 2" key="1">
    <citation type="submission" date="2024-04" db="EMBL/GenBank/DDBJ databases">
        <authorList>
            <person name="Abashina T."/>
            <person name="Shaikin A."/>
        </authorList>
    </citation>
    <scope>NUCLEOTIDE SEQUENCE [LARGE SCALE GENOMIC DNA]</scope>
    <source>
        <strain evidence="1 2">AAFK</strain>
    </source>
</reference>
<organism evidence="1 2">
    <name type="scientific">Thermithiobacillus plumbiphilus</name>
    <dbReference type="NCBI Taxonomy" id="1729899"/>
    <lineage>
        <taxon>Bacteria</taxon>
        <taxon>Pseudomonadati</taxon>
        <taxon>Pseudomonadota</taxon>
        <taxon>Acidithiobacillia</taxon>
        <taxon>Acidithiobacillales</taxon>
        <taxon>Thermithiobacillaceae</taxon>
        <taxon>Thermithiobacillus</taxon>
    </lineage>
</organism>
<name>A0ABU9D5P6_9PROT</name>
<sequence>MRTELAEKLFNDFPALFPRGKQEGRPQDPFRLFGFEVLDGWYDLIYGLATSITAHAEQAGLQPGPQVAQVKEKFGTLRFYLDGADDTIEDLVQAAERASENICEQCGQPGQLRVFNDWYLTRCEIHAKGAVVVPTDPA</sequence>
<evidence type="ECO:0000313" key="1">
    <source>
        <dbReference type="EMBL" id="MEK8088739.1"/>
    </source>
</evidence>
<proteinExistence type="predicted"/>
<protein>
    <submittedName>
        <fullName evidence="1">Uncharacterized protein</fullName>
    </submittedName>
</protein>
<keyword evidence="2" id="KW-1185">Reference proteome</keyword>